<evidence type="ECO:0000256" key="2">
    <source>
        <dbReference type="ARBA" id="ARBA00022741"/>
    </source>
</evidence>
<gene>
    <name evidence="5" type="ORF">HS088_TW17G00365</name>
</gene>
<dbReference type="GO" id="GO:0012505">
    <property type="term" value="C:endomembrane system"/>
    <property type="evidence" value="ECO:0007669"/>
    <property type="project" value="UniProtKB-SubCell"/>
</dbReference>
<sequence length="92" mass="10525">MAPVSALAKYKLVFLGDQSVGKTSIITRFMYDKFDNTYQIYTVFLGILRQSFLNTSKWIEEVRTERGSDVIIVLVGNKTDLVDKRLDFAILV</sequence>
<keyword evidence="6" id="KW-1185">Reference proteome</keyword>
<dbReference type="SUPFAM" id="SSF52540">
    <property type="entry name" value="P-loop containing nucleoside triphosphate hydrolases"/>
    <property type="match status" value="1"/>
</dbReference>
<evidence type="ECO:0000313" key="5">
    <source>
        <dbReference type="EMBL" id="KAF5732832.1"/>
    </source>
</evidence>
<dbReference type="GO" id="GO:0005525">
    <property type="term" value="F:GTP binding"/>
    <property type="evidence" value="ECO:0007669"/>
    <property type="project" value="UniProtKB-KW"/>
</dbReference>
<dbReference type="AlphaFoldDB" id="A0A7J7CFH8"/>
<accession>A0A7J7CFH8</accession>
<comment type="similarity">
    <text evidence="1">Belongs to the small GTPase superfamily. Rab family.</text>
</comment>
<dbReference type="Gene3D" id="3.40.50.300">
    <property type="entry name" value="P-loop containing nucleotide triphosphate hydrolases"/>
    <property type="match status" value="2"/>
</dbReference>
<dbReference type="InParanoid" id="A0A7J7CFH8"/>
<evidence type="ECO:0000256" key="3">
    <source>
        <dbReference type="ARBA" id="ARBA00023134"/>
    </source>
</evidence>
<protein>
    <submittedName>
        <fullName evidence="5">Ras-related protein</fullName>
    </submittedName>
</protein>
<proteinExistence type="inferred from homology"/>
<dbReference type="SMART" id="SM00175">
    <property type="entry name" value="RAB"/>
    <property type="match status" value="1"/>
</dbReference>
<evidence type="ECO:0000256" key="1">
    <source>
        <dbReference type="ARBA" id="ARBA00006270"/>
    </source>
</evidence>
<evidence type="ECO:0000256" key="4">
    <source>
        <dbReference type="ARBA" id="ARBA00037868"/>
    </source>
</evidence>
<dbReference type="InterPro" id="IPR001806">
    <property type="entry name" value="Small_GTPase"/>
</dbReference>
<dbReference type="GO" id="GO:0003924">
    <property type="term" value="F:GTPase activity"/>
    <property type="evidence" value="ECO:0007669"/>
    <property type="project" value="InterPro"/>
</dbReference>
<dbReference type="InterPro" id="IPR050227">
    <property type="entry name" value="Rab"/>
</dbReference>
<comment type="caution">
    <text evidence="5">The sequence shown here is derived from an EMBL/GenBank/DDBJ whole genome shotgun (WGS) entry which is preliminary data.</text>
</comment>
<dbReference type="PANTHER" id="PTHR47977">
    <property type="entry name" value="RAS-RELATED PROTEIN RAB"/>
    <property type="match status" value="1"/>
</dbReference>
<evidence type="ECO:0000313" key="6">
    <source>
        <dbReference type="Proteomes" id="UP000593562"/>
    </source>
</evidence>
<name>A0A7J7CFH8_TRIWF</name>
<dbReference type="InterPro" id="IPR027417">
    <property type="entry name" value="P-loop_NTPase"/>
</dbReference>
<reference evidence="5 6" key="1">
    <citation type="journal article" date="2020" name="Nat. Commun.">
        <title>Genome of Tripterygium wilfordii and identification of cytochrome P450 involved in triptolide biosynthesis.</title>
        <authorList>
            <person name="Tu L."/>
            <person name="Su P."/>
            <person name="Zhang Z."/>
            <person name="Gao L."/>
            <person name="Wang J."/>
            <person name="Hu T."/>
            <person name="Zhou J."/>
            <person name="Zhang Y."/>
            <person name="Zhao Y."/>
            <person name="Liu Y."/>
            <person name="Song Y."/>
            <person name="Tong Y."/>
            <person name="Lu Y."/>
            <person name="Yang J."/>
            <person name="Xu C."/>
            <person name="Jia M."/>
            <person name="Peters R.J."/>
            <person name="Huang L."/>
            <person name="Gao W."/>
        </authorList>
    </citation>
    <scope>NUCLEOTIDE SEQUENCE [LARGE SCALE GENOMIC DNA]</scope>
    <source>
        <strain evidence="6">cv. XIE 37</strain>
        <tissue evidence="5">Leaf</tissue>
    </source>
</reference>
<keyword evidence="3" id="KW-0342">GTP-binding</keyword>
<dbReference type="Proteomes" id="UP000593562">
    <property type="component" value="Unassembled WGS sequence"/>
</dbReference>
<keyword evidence="2" id="KW-0547">Nucleotide-binding</keyword>
<dbReference type="Pfam" id="PF00071">
    <property type="entry name" value="Ras"/>
    <property type="match status" value="1"/>
</dbReference>
<dbReference type="EMBL" id="JAAARO010000017">
    <property type="protein sequence ID" value="KAF5732832.1"/>
    <property type="molecule type" value="Genomic_DNA"/>
</dbReference>
<dbReference type="Pfam" id="PF08477">
    <property type="entry name" value="Roc"/>
    <property type="match status" value="1"/>
</dbReference>
<organism evidence="5 6">
    <name type="scientific">Tripterygium wilfordii</name>
    <name type="common">Thunder God vine</name>
    <dbReference type="NCBI Taxonomy" id="458696"/>
    <lineage>
        <taxon>Eukaryota</taxon>
        <taxon>Viridiplantae</taxon>
        <taxon>Streptophyta</taxon>
        <taxon>Embryophyta</taxon>
        <taxon>Tracheophyta</taxon>
        <taxon>Spermatophyta</taxon>
        <taxon>Magnoliopsida</taxon>
        <taxon>eudicotyledons</taxon>
        <taxon>Gunneridae</taxon>
        <taxon>Pentapetalae</taxon>
        <taxon>rosids</taxon>
        <taxon>fabids</taxon>
        <taxon>Celastrales</taxon>
        <taxon>Celastraceae</taxon>
        <taxon>Tripterygium</taxon>
    </lineage>
</organism>
<comment type="subcellular location">
    <subcellularLocation>
        <location evidence="4">Endomembrane system</location>
        <topology evidence="4">Lipid-anchor</topology>
    </subcellularLocation>
</comment>